<organism evidence="14 15">
    <name type="scientific">Candidatus Nealsonbacteria bacterium CG08_land_8_20_14_0_20_43_11</name>
    <dbReference type="NCBI Taxonomy" id="1974706"/>
    <lineage>
        <taxon>Bacteria</taxon>
        <taxon>Candidatus Nealsoniibacteriota</taxon>
    </lineage>
</organism>
<comment type="function">
    <text evidence="5 11">Specifically methylates the uridine in position 2552 of 23S rRNA at the 2'-O position of the ribose in the fully assembled 50S ribosomal subunit.</text>
</comment>
<comment type="catalytic activity">
    <reaction evidence="10 11">
        <text>uridine(2552) in 23S rRNA + S-adenosyl-L-methionine = 2'-O-methyluridine(2552) in 23S rRNA + S-adenosyl-L-homocysteine + H(+)</text>
        <dbReference type="Rhea" id="RHEA:42720"/>
        <dbReference type="Rhea" id="RHEA-COMP:10202"/>
        <dbReference type="Rhea" id="RHEA-COMP:10203"/>
        <dbReference type="ChEBI" id="CHEBI:15378"/>
        <dbReference type="ChEBI" id="CHEBI:57856"/>
        <dbReference type="ChEBI" id="CHEBI:59789"/>
        <dbReference type="ChEBI" id="CHEBI:65315"/>
        <dbReference type="ChEBI" id="CHEBI:74478"/>
        <dbReference type="EC" id="2.1.1.166"/>
    </reaction>
</comment>
<evidence type="ECO:0000313" key="14">
    <source>
        <dbReference type="EMBL" id="PIS38900.1"/>
    </source>
</evidence>
<dbReference type="AlphaFoldDB" id="A0A2M6T0Q3"/>
<evidence type="ECO:0000256" key="8">
    <source>
        <dbReference type="ARBA" id="ARBA00041995"/>
    </source>
</evidence>
<evidence type="ECO:0000259" key="13">
    <source>
        <dbReference type="Pfam" id="PF01728"/>
    </source>
</evidence>
<reference evidence="15" key="1">
    <citation type="submission" date="2017-09" db="EMBL/GenBank/DDBJ databases">
        <title>Depth-based differentiation of microbial function through sediment-hosted aquifers and enrichment of novel symbionts in the deep terrestrial subsurface.</title>
        <authorList>
            <person name="Probst A.J."/>
            <person name="Ladd B."/>
            <person name="Jarett J.K."/>
            <person name="Geller-Mcgrath D.E."/>
            <person name="Sieber C.M.K."/>
            <person name="Emerson J.B."/>
            <person name="Anantharaman K."/>
            <person name="Thomas B.C."/>
            <person name="Malmstrom R."/>
            <person name="Stieglmeier M."/>
            <person name="Klingl A."/>
            <person name="Woyke T."/>
            <person name="Ryan C.M."/>
            <person name="Banfield J.F."/>
        </authorList>
    </citation>
    <scope>NUCLEOTIDE SEQUENCE [LARGE SCALE GENOMIC DNA]</scope>
</reference>
<name>A0A2M6T0Q3_9BACT</name>
<feature type="binding site" evidence="11">
    <location>
        <position position="72"/>
    </location>
    <ligand>
        <name>S-adenosyl-L-methionine</name>
        <dbReference type="ChEBI" id="CHEBI:59789"/>
    </ligand>
</feature>
<feature type="binding site" evidence="11">
    <location>
        <position position="112"/>
    </location>
    <ligand>
        <name>S-adenosyl-L-methionine</name>
        <dbReference type="ChEBI" id="CHEBI:59789"/>
    </ligand>
</feature>
<accession>A0A2M6T0Q3</accession>
<evidence type="ECO:0000256" key="2">
    <source>
        <dbReference type="ARBA" id="ARBA00022603"/>
    </source>
</evidence>
<keyword evidence="1 11" id="KW-0698">rRNA processing</keyword>
<dbReference type="GO" id="GO:0008650">
    <property type="term" value="F:rRNA (uridine-2'-O-)-methyltransferase activity"/>
    <property type="evidence" value="ECO:0007669"/>
    <property type="project" value="UniProtKB-UniRule"/>
</dbReference>
<keyword evidence="4 11" id="KW-0949">S-adenosyl-L-methionine</keyword>
<feature type="binding site" evidence="11">
    <location>
        <position position="54"/>
    </location>
    <ligand>
        <name>S-adenosyl-L-methionine</name>
        <dbReference type="ChEBI" id="CHEBI:59789"/>
    </ligand>
</feature>
<evidence type="ECO:0000256" key="7">
    <source>
        <dbReference type="ARBA" id="ARBA00041129"/>
    </source>
</evidence>
<dbReference type="PANTHER" id="PTHR10920:SF18">
    <property type="entry name" value="RRNA METHYLTRANSFERASE 2, MITOCHONDRIAL"/>
    <property type="match status" value="1"/>
</dbReference>
<sequence length="202" mass="22541">MYRKDWKNEYYTIKAHKEGYPARSVYKLKEIDETYNLVEKGNAVLDLGCSPGSWLIYLSEKVGPGGKVIGVDTAELKIPRLKNVIFLQKDVADLEISELKNLAGVYRAVVSDLSPSTSGIPGLDNARSLELAEKALEIALAVLAPDGNFLVKLFEGEGRENFFGKVKKSFKTARIVRPKAVFRRSREVYVVAKGLKMTNGKW</sequence>
<feature type="binding site" evidence="11">
    <location>
        <position position="90"/>
    </location>
    <ligand>
        <name>S-adenosyl-L-methionine</name>
        <dbReference type="ChEBI" id="CHEBI:59789"/>
    </ligand>
</feature>
<dbReference type="SUPFAM" id="SSF53335">
    <property type="entry name" value="S-adenosyl-L-methionine-dependent methyltransferases"/>
    <property type="match status" value="1"/>
</dbReference>
<dbReference type="InterPro" id="IPR029063">
    <property type="entry name" value="SAM-dependent_MTases_sf"/>
</dbReference>
<comment type="caution">
    <text evidence="14">The sequence shown here is derived from an EMBL/GenBank/DDBJ whole genome shotgun (WGS) entry which is preliminary data.</text>
</comment>
<evidence type="ECO:0000256" key="9">
    <source>
        <dbReference type="ARBA" id="ARBA00042745"/>
    </source>
</evidence>
<dbReference type="InterPro" id="IPR015507">
    <property type="entry name" value="rRNA-MeTfrase_E"/>
</dbReference>
<dbReference type="Pfam" id="PF01728">
    <property type="entry name" value="FtsJ"/>
    <property type="match status" value="1"/>
</dbReference>
<keyword evidence="11" id="KW-0963">Cytoplasm</keyword>
<dbReference type="InterPro" id="IPR050082">
    <property type="entry name" value="RNA_methyltr_RlmE"/>
</dbReference>
<comment type="subcellular location">
    <subcellularLocation>
        <location evidence="11">Cytoplasm</location>
    </subcellularLocation>
</comment>
<evidence type="ECO:0000256" key="12">
    <source>
        <dbReference type="PIRSR" id="PIRSR005461-1"/>
    </source>
</evidence>
<feature type="domain" description="Ribosomal RNA methyltransferase FtsJ" evidence="13">
    <location>
        <begin position="20"/>
        <end position="194"/>
    </location>
</feature>
<proteinExistence type="inferred from homology"/>
<keyword evidence="3 11" id="KW-0808">Transferase</keyword>
<gene>
    <name evidence="11" type="primary">rlmE</name>
    <name evidence="11" type="synonym">ftsJ</name>
    <name evidence="11" type="synonym">rrmJ</name>
    <name evidence="14" type="ORF">COT34_01265</name>
</gene>
<dbReference type="InterPro" id="IPR002877">
    <property type="entry name" value="RNA_MeTrfase_FtsJ_dom"/>
</dbReference>
<comment type="similarity">
    <text evidence="11">Belongs to the class I-like SAM-binding methyltransferase superfamily. RNA methyltransferase RlmE family.</text>
</comment>
<dbReference type="Gene3D" id="3.40.50.150">
    <property type="entry name" value="Vaccinia Virus protein VP39"/>
    <property type="match status" value="1"/>
</dbReference>
<keyword evidence="2 11" id="KW-0489">Methyltransferase</keyword>
<evidence type="ECO:0000256" key="5">
    <source>
        <dbReference type="ARBA" id="ARBA00037569"/>
    </source>
</evidence>
<dbReference type="PANTHER" id="PTHR10920">
    <property type="entry name" value="RIBOSOMAL RNA METHYLTRANSFERASE"/>
    <property type="match status" value="1"/>
</dbReference>
<dbReference type="GO" id="GO:0005737">
    <property type="term" value="C:cytoplasm"/>
    <property type="evidence" value="ECO:0007669"/>
    <property type="project" value="UniProtKB-SubCell"/>
</dbReference>
<evidence type="ECO:0000256" key="11">
    <source>
        <dbReference type="HAMAP-Rule" id="MF_01547"/>
    </source>
</evidence>
<dbReference type="EC" id="2.1.1.166" evidence="6 11"/>
<evidence type="ECO:0000256" key="4">
    <source>
        <dbReference type="ARBA" id="ARBA00022691"/>
    </source>
</evidence>
<feature type="binding site" evidence="11">
    <location>
        <position position="52"/>
    </location>
    <ligand>
        <name>S-adenosyl-L-methionine</name>
        <dbReference type="ChEBI" id="CHEBI:59789"/>
    </ligand>
</feature>
<evidence type="ECO:0000256" key="1">
    <source>
        <dbReference type="ARBA" id="ARBA00022552"/>
    </source>
</evidence>
<evidence type="ECO:0000256" key="6">
    <source>
        <dbReference type="ARBA" id="ARBA00038861"/>
    </source>
</evidence>
<evidence type="ECO:0000256" key="10">
    <source>
        <dbReference type="ARBA" id="ARBA00048970"/>
    </source>
</evidence>
<evidence type="ECO:0000256" key="3">
    <source>
        <dbReference type="ARBA" id="ARBA00022679"/>
    </source>
</evidence>
<protein>
    <recommendedName>
        <fullName evidence="7 11">Ribosomal RNA large subunit methyltransferase E</fullName>
        <ecNumber evidence="6 11">2.1.1.166</ecNumber>
    </recommendedName>
    <alternativeName>
        <fullName evidence="9 11">23S rRNA Um2552 methyltransferase</fullName>
    </alternativeName>
    <alternativeName>
        <fullName evidence="8 11">rRNA (uridine-2'-O-)-methyltransferase</fullName>
    </alternativeName>
</protein>
<dbReference type="HAMAP" id="MF_01547">
    <property type="entry name" value="RNA_methyltr_E"/>
    <property type="match status" value="1"/>
</dbReference>
<evidence type="ECO:0000313" key="15">
    <source>
        <dbReference type="Proteomes" id="UP000229390"/>
    </source>
</evidence>
<dbReference type="PIRSF" id="PIRSF005461">
    <property type="entry name" value="23S_rRNA_mtase"/>
    <property type="match status" value="1"/>
</dbReference>
<dbReference type="Proteomes" id="UP000229390">
    <property type="component" value="Unassembled WGS sequence"/>
</dbReference>
<feature type="active site" description="Proton acceptor" evidence="11 12">
    <location>
        <position position="152"/>
    </location>
</feature>
<dbReference type="EMBL" id="PEYE01000025">
    <property type="protein sequence ID" value="PIS38900.1"/>
    <property type="molecule type" value="Genomic_DNA"/>
</dbReference>